<dbReference type="CDD" id="cd09519">
    <property type="entry name" value="SAM_ANKS3"/>
    <property type="match status" value="1"/>
</dbReference>
<feature type="repeat" description="ANK" evidence="1">
    <location>
        <begin position="10"/>
        <end position="42"/>
    </location>
</feature>
<dbReference type="InterPro" id="IPR036770">
    <property type="entry name" value="Ankyrin_rpt-contain_sf"/>
</dbReference>
<evidence type="ECO:0000256" key="2">
    <source>
        <dbReference type="SAM" id="Coils"/>
    </source>
</evidence>
<dbReference type="AlphaFoldDB" id="R7UMD2"/>
<dbReference type="Gene3D" id="1.25.40.20">
    <property type="entry name" value="Ankyrin repeat-containing domain"/>
    <property type="match status" value="2"/>
</dbReference>
<dbReference type="OrthoDB" id="539213at2759"/>
<dbReference type="EMBL" id="KB299669">
    <property type="protein sequence ID" value="ELU07694.1"/>
    <property type="molecule type" value="Genomic_DNA"/>
</dbReference>
<dbReference type="InterPro" id="IPR002110">
    <property type="entry name" value="Ankyrin_rpt"/>
</dbReference>
<feature type="compositionally biased region" description="Polar residues" evidence="3">
    <location>
        <begin position="312"/>
        <end position="324"/>
    </location>
</feature>
<accession>R7UMD2</accession>
<feature type="non-terminal residue" evidence="5">
    <location>
        <position position="496"/>
    </location>
</feature>
<evidence type="ECO:0000256" key="3">
    <source>
        <dbReference type="SAM" id="MobiDB-lite"/>
    </source>
</evidence>
<dbReference type="Pfam" id="PF00023">
    <property type="entry name" value="Ank"/>
    <property type="match status" value="1"/>
</dbReference>
<dbReference type="Pfam" id="PF00536">
    <property type="entry name" value="SAM_1"/>
    <property type="match status" value="1"/>
</dbReference>
<feature type="region of interest" description="Disordered" evidence="3">
    <location>
        <begin position="286"/>
        <end position="346"/>
    </location>
</feature>
<dbReference type="PROSITE" id="PS50088">
    <property type="entry name" value="ANK_REPEAT"/>
    <property type="match status" value="3"/>
</dbReference>
<feature type="repeat" description="ANK" evidence="1">
    <location>
        <begin position="43"/>
        <end position="75"/>
    </location>
</feature>
<feature type="repeat" description="ANK" evidence="1">
    <location>
        <begin position="110"/>
        <end position="142"/>
    </location>
</feature>
<dbReference type="PANTHER" id="PTHR24184:SF6">
    <property type="entry name" value="ANKYRIN REPEAT AND SAM DOMAIN-CONTAINING PROTEIN 3"/>
    <property type="match status" value="1"/>
</dbReference>
<evidence type="ECO:0000256" key="1">
    <source>
        <dbReference type="PROSITE-ProRule" id="PRU00023"/>
    </source>
</evidence>
<dbReference type="PANTHER" id="PTHR24184">
    <property type="entry name" value="SI:CH211-189E2.2"/>
    <property type="match status" value="1"/>
</dbReference>
<dbReference type="GO" id="GO:0005929">
    <property type="term" value="C:cilium"/>
    <property type="evidence" value="ECO:0007669"/>
    <property type="project" value="TreeGrafter"/>
</dbReference>
<gene>
    <name evidence="5" type="ORF">CAPTEDRAFT_72176</name>
</gene>
<feature type="domain" description="SAM" evidence="4">
    <location>
        <begin position="360"/>
        <end position="423"/>
    </location>
</feature>
<feature type="compositionally biased region" description="Polar residues" evidence="3">
    <location>
        <begin position="223"/>
        <end position="234"/>
    </location>
</feature>
<dbReference type="SUPFAM" id="SSF47769">
    <property type="entry name" value="SAM/Pointed domain"/>
    <property type="match status" value="1"/>
</dbReference>
<proteinExistence type="predicted"/>
<dbReference type="PROSITE" id="PS50105">
    <property type="entry name" value="SAM_DOMAIN"/>
    <property type="match status" value="1"/>
</dbReference>
<dbReference type="InterPro" id="IPR013761">
    <property type="entry name" value="SAM/pointed_sf"/>
</dbReference>
<dbReference type="EnsemblMetazoa" id="CapteT72176">
    <property type="protein sequence ID" value="CapteP72176"/>
    <property type="gene ID" value="CapteG72176"/>
</dbReference>
<name>R7UMD2_CAPTE</name>
<dbReference type="InterPro" id="IPR047238">
    <property type="entry name" value="ANKS3_SAM"/>
</dbReference>
<dbReference type="STRING" id="283909.R7UMD2"/>
<feature type="region of interest" description="Disordered" evidence="3">
    <location>
        <begin position="223"/>
        <end position="246"/>
    </location>
</feature>
<dbReference type="OMA" id="CRXDSDH"/>
<dbReference type="Pfam" id="PF12796">
    <property type="entry name" value="Ank_2"/>
    <property type="match status" value="1"/>
</dbReference>
<dbReference type="SUPFAM" id="SSF48403">
    <property type="entry name" value="Ankyrin repeat"/>
    <property type="match status" value="1"/>
</dbReference>
<dbReference type="Gene3D" id="1.10.150.50">
    <property type="entry name" value="Transcription Factor, Ets-1"/>
    <property type="match status" value="1"/>
</dbReference>
<dbReference type="Proteomes" id="UP000014760">
    <property type="component" value="Unassembled WGS sequence"/>
</dbReference>
<dbReference type="HOGENOM" id="CLU_014543_0_0_1"/>
<sequence length="496" mass="54325">DVDLNRKNVGGWTALMYACYIGHDNVVNLLLDAGVDVNVKNHKGQSPLILAASCGNESVAYFLLQQGAELEDRDKRGWTAIFHATYSGHQNMVNFLLDNHANMELRIPGSRLTPFMEAAAAGHEIIVQNFLQHGVNVNAKSGTGDTARSLALMYGHTKIVSLIDNHTLGLSFDSDLSSSDEGFHRPRGSGVNRTNRGKARGPSIMEGPEAFDKLIGKARQTGTAKSVEMTSPINSDDHCRSTTSSGSMENLLKEICTEYDEDGSAFTKTCALTIKSSSGSSGGLVAALGLSSSDDETPKRPPRFPPGYRGSPMSSVNPDPSLQRHQPAPLSSEPTGGLSSSDHKSLSAASLLEQQQMLAQRPKDLMSLLEELGLSKYLTVFEEQDVDLQVFLSLTDNDLKEVGIKLFGPRRKMTNAIARWHSKAHAVSHDLEQAYADKLEAEMQEMAIQLHQAYERIEQANRQILQEKELRSVAETCLNDERQAWHTVQKLASENH</sequence>
<keyword evidence="7" id="KW-1185">Reference proteome</keyword>
<dbReference type="PROSITE" id="PS50297">
    <property type="entry name" value="ANK_REP_REGION"/>
    <property type="match status" value="2"/>
</dbReference>
<organism evidence="5">
    <name type="scientific">Capitella teleta</name>
    <name type="common">Polychaete worm</name>
    <dbReference type="NCBI Taxonomy" id="283909"/>
    <lineage>
        <taxon>Eukaryota</taxon>
        <taxon>Metazoa</taxon>
        <taxon>Spiralia</taxon>
        <taxon>Lophotrochozoa</taxon>
        <taxon>Annelida</taxon>
        <taxon>Polychaeta</taxon>
        <taxon>Sedentaria</taxon>
        <taxon>Scolecida</taxon>
        <taxon>Capitellidae</taxon>
        <taxon>Capitella</taxon>
    </lineage>
</organism>
<dbReference type="EMBL" id="AMQN01006984">
    <property type="status" value="NOT_ANNOTATED_CDS"/>
    <property type="molecule type" value="Genomic_DNA"/>
</dbReference>
<evidence type="ECO:0000259" key="4">
    <source>
        <dbReference type="PROSITE" id="PS50105"/>
    </source>
</evidence>
<evidence type="ECO:0000313" key="6">
    <source>
        <dbReference type="EnsemblMetazoa" id="CapteP72176"/>
    </source>
</evidence>
<dbReference type="SMART" id="SM00454">
    <property type="entry name" value="SAM"/>
    <property type="match status" value="1"/>
</dbReference>
<protein>
    <recommendedName>
        <fullName evidence="4">SAM domain-containing protein</fullName>
    </recommendedName>
</protein>
<reference evidence="7" key="1">
    <citation type="submission" date="2012-12" db="EMBL/GenBank/DDBJ databases">
        <authorList>
            <person name="Hellsten U."/>
            <person name="Grimwood J."/>
            <person name="Chapman J.A."/>
            <person name="Shapiro H."/>
            <person name="Aerts A."/>
            <person name="Otillar R.P."/>
            <person name="Terry A.Y."/>
            <person name="Boore J.L."/>
            <person name="Simakov O."/>
            <person name="Marletaz F."/>
            <person name="Cho S.-J."/>
            <person name="Edsinger-Gonzales E."/>
            <person name="Havlak P."/>
            <person name="Kuo D.-H."/>
            <person name="Larsson T."/>
            <person name="Lv J."/>
            <person name="Arendt D."/>
            <person name="Savage R."/>
            <person name="Osoegawa K."/>
            <person name="de Jong P."/>
            <person name="Lindberg D.R."/>
            <person name="Seaver E.C."/>
            <person name="Weisblat D.A."/>
            <person name="Putnam N.H."/>
            <person name="Grigoriev I.V."/>
            <person name="Rokhsar D.S."/>
        </authorList>
    </citation>
    <scope>NUCLEOTIDE SEQUENCE</scope>
    <source>
        <strain evidence="7">I ESC-2004</strain>
    </source>
</reference>
<evidence type="ECO:0000313" key="5">
    <source>
        <dbReference type="EMBL" id="ELU07694.1"/>
    </source>
</evidence>
<feature type="non-terminal residue" evidence="5">
    <location>
        <position position="1"/>
    </location>
</feature>
<reference evidence="5 7" key="2">
    <citation type="journal article" date="2013" name="Nature">
        <title>Insights into bilaterian evolution from three spiralian genomes.</title>
        <authorList>
            <person name="Simakov O."/>
            <person name="Marletaz F."/>
            <person name="Cho S.J."/>
            <person name="Edsinger-Gonzales E."/>
            <person name="Havlak P."/>
            <person name="Hellsten U."/>
            <person name="Kuo D.H."/>
            <person name="Larsson T."/>
            <person name="Lv J."/>
            <person name="Arendt D."/>
            <person name="Savage R."/>
            <person name="Osoegawa K."/>
            <person name="de Jong P."/>
            <person name="Grimwood J."/>
            <person name="Chapman J.A."/>
            <person name="Shapiro H."/>
            <person name="Aerts A."/>
            <person name="Otillar R.P."/>
            <person name="Terry A.Y."/>
            <person name="Boore J.L."/>
            <person name="Grigoriev I.V."/>
            <person name="Lindberg D.R."/>
            <person name="Seaver E.C."/>
            <person name="Weisblat D.A."/>
            <person name="Putnam N.H."/>
            <person name="Rokhsar D.S."/>
        </authorList>
    </citation>
    <scope>NUCLEOTIDE SEQUENCE</scope>
    <source>
        <strain evidence="5 7">I ESC-2004</strain>
    </source>
</reference>
<dbReference type="InterPro" id="IPR001660">
    <property type="entry name" value="SAM"/>
</dbReference>
<dbReference type="SMART" id="SM00248">
    <property type="entry name" value="ANK"/>
    <property type="match status" value="5"/>
</dbReference>
<reference evidence="6" key="3">
    <citation type="submission" date="2015-06" db="UniProtKB">
        <authorList>
            <consortium name="EnsemblMetazoa"/>
        </authorList>
    </citation>
    <scope>IDENTIFICATION</scope>
</reference>
<keyword evidence="2" id="KW-0175">Coiled coil</keyword>
<evidence type="ECO:0000313" key="7">
    <source>
        <dbReference type="Proteomes" id="UP000014760"/>
    </source>
</evidence>
<keyword evidence="1" id="KW-0040">ANK repeat</keyword>
<feature type="coiled-coil region" evidence="2">
    <location>
        <begin position="436"/>
        <end position="470"/>
    </location>
</feature>
<feature type="region of interest" description="Disordered" evidence="3">
    <location>
        <begin position="179"/>
        <end position="206"/>
    </location>
</feature>